<sequence length="310" mass="35164">MLYTEDINSKGLIQLQKMITLLNGSQLEVGLTGAQDRSVIMLPTAKKPVTGQEAETLKLWGGDPELGAKFIDGLSGEFQILYFDYEGHYMAHPHPEHFTPEYIVQDLLRIADQMNVNRFSYYGYSWLALIGLQLALRTDRMESLIMGGFPPYEGPYEEMRVVTTKTYERALKQHEESGKIHSAEALMKVEELSPDQLDWDNVELKIDPAQTKQFATLYQGLIDFDDQRIQTQLNIPRLAFAGERDTIVYGEKFGSVMVDIAGRLQKHKPVLENLGWTVEIIKGADMDHTKAMQPSTVLPIIHPWLKAHLG</sequence>
<dbReference type="InterPro" id="IPR029058">
    <property type="entry name" value="AB_hydrolase_fold"/>
</dbReference>
<dbReference type="AlphaFoldDB" id="A0A855XY82"/>
<dbReference type="EMBL" id="QGTZ01000003">
    <property type="protein sequence ID" value="PWW43302.1"/>
    <property type="molecule type" value="Genomic_DNA"/>
</dbReference>
<keyword evidence="1" id="KW-0472">Membrane</keyword>
<evidence type="ECO:0000313" key="3">
    <source>
        <dbReference type="Proteomes" id="UP000247078"/>
    </source>
</evidence>
<evidence type="ECO:0000313" key="2">
    <source>
        <dbReference type="EMBL" id="PWW43302.1"/>
    </source>
</evidence>
<organism evidence="2 3">
    <name type="scientific">Paenibacillus pabuli</name>
    <dbReference type="NCBI Taxonomy" id="1472"/>
    <lineage>
        <taxon>Bacteria</taxon>
        <taxon>Bacillati</taxon>
        <taxon>Bacillota</taxon>
        <taxon>Bacilli</taxon>
        <taxon>Bacillales</taxon>
        <taxon>Paenibacillaceae</taxon>
        <taxon>Paenibacillus</taxon>
    </lineage>
</organism>
<evidence type="ECO:0008006" key="4">
    <source>
        <dbReference type="Google" id="ProtNLM"/>
    </source>
</evidence>
<gene>
    <name evidence="2" type="ORF">DET56_103350</name>
</gene>
<dbReference type="SUPFAM" id="SSF53474">
    <property type="entry name" value="alpha/beta-Hydrolases"/>
    <property type="match status" value="1"/>
</dbReference>
<comment type="caution">
    <text evidence="2">The sequence shown here is derived from an EMBL/GenBank/DDBJ whole genome shotgun (WGS) entry which is preliminary data.</text>
</comment>
<keyword evidence="1" id="KW-0812">Transmembrane</keyword>
<proteinExistence type="predicted"/>
<protein>
    <recommendedName>
        <fullName evidence="4">Alpha/beta hydrolase</fullName>
    </recommendedName>
</protein>
<dbReference type="Gene3D" id="3.40.50.1820">
    <property type="entry name" value="alpha/beta hydrolase"/>
    <property type="match status" value="1"/>
</dbReference>
<name>A0A855XY82_9BACL</name>
<accession>A0A855XY82</accession>
<dbReference type="Proteomes" id="UP000247078">
    <property type="component" value="Unassembled WGS sequence"/>
</dbReference>
<dbReference type="RefSeq" id="WP_244192772.1">
    <property type="nucleotide sequence ID" value="NZ_QGTZ01000003.1"/>
</dbReference>
<evidence type="ECO:0000256" key="1">
    <source>
        <dbReference type="SAM" id="Phobius"/>
    </source>
</evidence>
<keyword evidence="1" id="KW-1133">Transmembrane helix</keyword>
<feature type="transmembrane region" description="Helical" evidence="1">
    <location>
        <begin position="119"/>
        <end position="136"/>
    </location>
</feature>
<reference evidence="2 3" key="1">
    <citation type="submission" date="2018-05" db="EMBL/GenBank/DDBJ databases">
        <title>Freshwater and sediment microbial communities from various areas in North America, analyzing microbe dynamics in response to fracking.</title>
        <authorList>
            <person name="Lamendella R."/>
        </authorList>
    </citation>
    <scope>NUCLEOTIDE SEQUENCE [LARGE SCALE GENOMIC DNA]</scope>
    <source>
        <strain evidence="2 3">DB-3</strain>
    </source>
</reference>